<name>A0A1G9SG33_9BACT</name>
<accession>A0A1G9SG33</accession>
<keyword evidence="5 9" id="KW-0547">Nucleotide-binding</keyword>
<dbReference type="HAMAP" id="MF_00061">
    <property type="entry name" value="IspE"/>
    <property type="match status" value="1"/>
</dbReference>
<dbReference type="InterPro" id="IPR006204">
    <property type="entry name" value="GHMP_kinase_N_dom"/>
</dbReference>
<evidence type="ECO:0000256" key="1">
    <source>
        <dbReference type="ARBA" id="ARBA00009684"/>
    </source>
</evidence>
<dbReference type="GO" id="GO:0019288">
    <property type="term" value="P:isopentenyl diphosphate biosynthetic process, methylerythritol 4-phosphate pathway"/>
    <property type="evidence" value="ECO:0007669"/>
    <property type="project" value="UniProtKB-UniRule"/>
</dbReference>
<dbReference type="SUPFAM" id="SSF54211">
    <property type="entry name" value="Ribosomal protein S5 domain 2-like"/>
    <property type="match status" value="1"/>
</dbReference>
<gene>
    <name evidence="9" type="primary">ispE</name>
    <name evidence="12" type="ORF">SAMN05421823_112152</name>
</gene>
<dbReference type="AlphaFoldDB" id="A0A1G9SG33"/>
<dbReference type="InterPro" id="IPR020568">
    <property type="entry name" value="Ribosomal_Su5_D2-typ_SF"/>
</dbReference>
<dbReference type="Pfam" id="PF08544">
    <property type="entry name" value="GHMP_kinases_C"/>
    <property type="match status" value="1"/>
</dbReference>
<reference evidence="12 13" key="1">
    <citation type="submission" date="2016-10" db="EMBL/GenBank/DDBJ databases">
        <authorList>
            <person name="de Groot N.N."/>
        </authorList>
    </citation>
    <scope>NUCLEOTIDE SEQUENCE [LARGE SCALE GENOMIC DNA]</scope>
    <source>
        <strain evidence="12 13">DSM 25186</strain>
    </source>
</reference>
<dbReference type="OrthoDB" id="9809438at2"/>
<evidence type="ECO:0000313" key="12">
    <source>
        <dbReference type="EMBL" id="SDM34433.1"/>
    </source>
</evidence>
<comment type="pathway">
    <text evidence="9">Isoprenoid biosynthesis; isopentenyl diphosphate biosynthesis via DXP pathway; isopentenyl diphosphate from 1-deoxy-D-xylulose 5-phosphate: step 3/6.</text>
</comment>
<evidence type="ECO:0000256" key="8">
    <source>
        <dbReference type="ARBA" id="ARBA00032554"/>
    </source>
</evidence>
<evidence type="ECO:0000259" key="11">
    <source>
        <dbReference type="Pfam" id="PF08544"/>
    </source>
</evidence>
<keyword evidence="6 9" id="KW-0418">Kinase</keyword>
<dbReference type="InterPro" id="IPR004424">
    <property type="entry name" value="IspE"/>
</dbReference>
<feature type="domain" description="GHMP kinase N-terminal" evidence="10">
    <location>
        <begin position="63"/>
        <end position="137"/>
    </location>
</feature>
<evidence type="ECO:0000256" key="9">
    <source>
        <dbReference type="HAMAP-Rule" id="MF_00061"/>
    </source>
</evidence>
<dbReference type="PANTHER" id="PTHR43527:SF2">
    <property type="entry name" value="4-DIPHOSPHOCYTIDYL-2-C-METHYL-D-ERYTHRITOL KINASE, CHLOROPLASTIC"/>
    <property type="match status" value="1"/>
</dbReference>
<dbReference type="Gene3D" id="3.30.70.890">
    <property type="entry name" value="GHMP kinase, C-terminal domain"/>
    <property type="match status" value="1"/>
</dbReference>
<dbReference type="GO" id="GO:0016114">
    <property type="term" value="P:terpenoid biosynthetic process"/>
    <property type="evidence" value="ECO:0007669"/>
    <property type="project" value="UniProtKB-UniRule"/>
</dbReference>
<sequence length="269" mass="29322">MISFPNAKINLGLHVVRRRPDGFHDLTTGFYPIPWTDALEILPAEALHFSQSGLPIPGDPAQNLCLRAYRLLSDLRSLPPVQMHLHKVVPTGAGLGGGSADATFALKMLNDQFALQLTVEELERCAAQLGSDCAIFVRNQPMLAEGRGELLTPCAVDLKGWYIAVVHPGFAIATPEAFRAIQPAEPERPLSEVLAQPVETWRENLHNDFEAALFPAYPVLATLKNQLYEAGAVYAAMSGSGSAVFGLFRALPDLKQSFSESYTLWQGVL</sequence>
<feature type="active site" evidence="9">
    <location>
        <position position="132"/>
    </location>
</feature>
<dbReference type="SUPFAM" id="SSF55060">
    <property type="entry name" value="GHMP Kinase, C-terminal domain"/>
    <property type="match status" value="1"/>
</dbReference>
<feature type="binding site" evidence="9">
    <location>
        <begin position="90"/>
        <end position="100"/>
    </location>
    <ligand>
        <name>ATP</name>
        <dbReference type="ChEBI" id="CHEBI:30616"/>
    </ligand>
</feature>
<dbReference type="PANTHER" id="PTHR43527">
    <property type="entry name" value="4-DIPHOSPHOCYTIDYL-2-C-METHYL-D-ERYTHRITOL KINASE, CHLOROPLASTIC"/>
    <property type="match status" value="1"/>
</dbReference>
<evidence type="ECO:0000259" key="10">
    <source>
        <dbReference type="Pfam" id="PF00288"/>
    </source>
</evidence>
<comment type="catalytic activity">
    <reaction evidence="9">
        <text>4-CDP-2-C-methyl-D-erythritol + ATP = 4-CDP-2-C-methyl-D-erythritol 2-phosphate + ADP + H(+)</text>
        <dbReference type="Rhea" id="RHEA:18437"/>
        <dbReference type="ChEBI" id="CHEBI:15378"/>
        <dbReference type="ChEBI" id="CHEBI:30616"/>
        <dbReference type="ChEBI" id="CHEBI:57823"/>
        <dbReference type="ChEBI" id="CHEBI:57919"/>
        <dbReference type="ChEBI" id="CHEBI:456216"/>
        <dbReference type="EC" id="2.7.1.148"/>
    </reaction>
</comment>
<evidence type="ECO:0000256" key="6">
    <source>
        <dbReference type="ARBA" id="ARBA00022777"/>
    </source>
</evidence>
<comment type="function">
    <text evidence="9">Catalyzes the phosphorylation of the position 2 hydroxy group of 4-diphosphocytidyl-2C-methyl-D-erythritol.</text>
</comment>
<keyword evidence="13" id="KW-1185">Reference proteome</keyword>
<comment type="similarity">
    <text evidence="1 9">Belongs to the GHMP kinase family. IspE subfamily.</text>
</comment>
<dbReference type="EC" id="2.7.1.148" evidence="2 9"/>
<evidence type="ECO:0000256" key="7">
    <source>
        <dbReference type="ARBA" id="ARBA00022840"/>
    </source>
</evidence>
<dbReference type="UniPathway" id="UPA00056">
    <property type="reaction ID" value="UER00094"/>
</dbReference>
<dbReference type="Pfam" id="PF00288">
    <property type="entry name" value="GHMP_kinases_N"/>
    <property type="match status" value="1"/>
</dbReference>
<evidence type="ECO:0000313" key="13">
    <source>
        <dbReference type="Proteomes" id="UP000198510"/>
    </source>
</evidence>
<dbReference type="InterPro" id="IPR013750">
    <property type="entry name" value="GHMP_kinase_C_dom"/>
</dbReference>
<dbReference type="EMBL" id="FNFO01000012">
    <property type="protein sequence ID" value="SDM34433.1"/>
    <property type="molecule type" value="Genomic_DNA"/>
</dbReference>
<dbReference type="NCBIfam" id="TIGR00154">
    <property type="entry name" value="ispE"/>
    <property type="match status" value="1"/>
</dbReference>
<dbReference type="GO" id="GO:0050515">
    <property type="term" value="F:4-(cytidine 5'-diphospho)-2-C-methyl-D-erythritol kinase activity"/>
    <property type="evidence" value="ECO:0007669"/>
    <property type="project" value="UniProtKB-UniRule"/>
</dbReference>
<dbReference type="RefSeq" id="WP_089687239.1">
    <property type="nucleotide sequence ID" value="NZ_FNFO01000012.1"/>
</dbReference>
<protein>
    <recommendedName>
        <fullName evidence="3 9">4-diphosphocytidyl-2-C-methyl-D-erythritol kinase</fullName>
        <shortName evidence="9">CMK</shortName>
        <ecNumber evidence="2 9">2.7.1.148</ecNumber>
    </recommendedName>
    <alternativeName>
        <fullName evidence="8 9">4-(cytidine-5'-diphospho)-2-C-methyl-D-erythritol kinase</fullName>
    </alternativeName>
</protein>
<evidence type="ECO:0000256" key="4">
    <source>
        <dbReference type="ARBA" id="ARBA00022679"/>
    </source>
</evidence>
<proteinExistence type="inferred from homology"/>
<organism evidence="12 13">
    <name type="scientific">Catalinimonas alkaloidigena</name>
    <dbReference type="NCBI Taxonomy" id="1075417"/>
    <lineage>
        <taxon>Bacteria</taxon>
        <taxon>Pseudomonadati</taxon>
        <taxon>Bacteroidota</taxon>
        <taxon>Cytophagia</taxon>
        <taxon>Cytophagales</taxon>
        <taxon>Catalimonadaceae</taxon>
        <taxon>Catalinimonas</taxon>
    </lineage>
</organism>
<feature type="domain" description="GHMP kinase C-terminal" evidence="11">
    <location>
        <begin position="196"/>
        <end position="248"/>
    </location>
</feature>
<dbReference type="Proteomes" id="UP000198510">
    <property type="component" value="Unassembled WGS sequence"/>
</dbReference>
<dbReference type="InterPro" id="IPR014721">
    <property type="entry name" value="Ribsml_uS5_D2-typ_fold_subgr"/>
</dbReference>
<evidence type="ECO:0000256" key="5">
    <source>
        <dbReference type="ARBA" id="ARBA00022741"/>
    </source>
</evidence>
<dbReference type="STRING" id="1075417.SAMN05421823_112152"/>
<dbReference type="PIRSF" id="PIRSF010376">
    <property type="entry name" value="IspE"/>
    <property type="match status" value="1"/>
</dbReference>
<keyword evidence="4 9" id="KW-0808">Transferase</keyword>
<dbReference type="Gene3D" id="3.30.230.10">
    <property type="match status" value="1"/>
</dbReference>
<keyword evidence="7 9" id="KW-0067">ATP-binding</keyword>
<keyword evidence="9" id="KW-0414">Isoprene biosynthesis</keyword>
<evidence type="ECO:0000256" key="3">
    <source>
        <dbReference type="ARBA" id="ARBA00017473"/>
    </source>
</evidence>
<feature type="active site" evidence="9">
    <location>
        <position position="8"/>
    </location>
</feature>
<dbReference type="InterPro" id="IPR036554">
    <property type="entry name" value="GHMP_kinase_C_sf"/>
</dbReference>
<evidence type="ECO:0000256" key="2">
    <source>
        <dbReference type="ARBA" id="ARBA00012052"/>
    </source>
</evidence>
<dbReference type="GO" id="GO:0005524">
    <property type="term" value="F:ATP binding"/>
    <property type="evidence" value="ECO:0007669"/>
    <property type="project" value="UniProtKB-UniRule"/>
</dbReference>